<dbReference type="RefSeq" id="XP_031892675.2">
    <property type="nucleotide sequence ID" value="XM_032037467.2"/>
</dbReference>
<evidence type="ECO:0000259" key="3">
    <source>
        <dbReference type="Pfam" id="PF24883"/>
    </source>
</evidence>
<evidence type="ECO:0000313" key="5">
    <source>
        <dbReference type="Proteomes" id="UP000011096"/>
    </source>
</evidence>
<dbReference type="Pfam" id="PF17107">
    <property type="entry name" value="SesA"/>
    <property type="match status" value="1"/>
</dbReference>
<dbReference type="OrthoDB" id="674604at2759"/>
<organism evidence="4 5">
    <name type="scientific">Colletotrichum fructicola (strain Nara gc5)</name>
    <name type="common">Anthracnose fungus</name>
    <name type="synonym">Colletotrichum gloeosporioides (strain Nara gc5)</name>
    <dbReference type="NCBI Taxonomy" id="1213859"/>
    <lineage>
        <taxon>Eukaryota</taxon>
        <taxon>Fungi</taxon>
        <taxon>Dikarya</taxon>
        <taxon>Ascomycota</taxon>
        <taxon>Pezizomycotina</taxon>
        <taxon>Sordariomycetes</taxon>
        <taxon>Hypocreomycetidae</taxon>
        <taxon>Glomerellales</taxon>
        <taxon>Glomerellaceae</taxon>
        <taxon>Colletotrichum</taxon>
        <taxon>Colletotrichum gloeosporioides species complex</taxon>
    </lineage>
</organism>
<dbReference type="PANTHER" id="PTHR10039">
    <property type="entry name" value="AMELOGENIN"/>
    <property type="match status" value="1"/>
</dbReference>
<dbReference type="InterPro" id="IPR056884">
    <property type="entry name" value="NPHP3-like_N"/>
</dbReference>
<protein>
    <submittedName>
        <fullName evidence="4">Vegetative incompatibility protein HET-E-1</fullName>
    </submittedName>
</protein>
<evidence type="ECO:0000256" key="1">
    <source>
        <dbReference type="ARBA" id="ARBA00022737"/>
    </source>
</evidence>
<dbReference type="AlphaFoldDB" id="A0A7J6IX98"/>
<sequence length="450" mass="49854">MAEVIGLVSGVIGILTAAEAAYQKLKAIKGLPEAFAEVALRVPLAQQILRDVEARSQEASEETVKAILAVVESCKGNAEALKTILETLDPGQPTSSWNLHVDKYISLIKSCGKKGRVEDLMKKILEDLYTLANHRSIKAASSEQLESLKEAIEKVEKVKKSVPDEVLEVVSKVSISHGGHGPMVNQVGDRNEAWTHFGSGHINNIGGDAHFGATAAERRRDILRRLNCASYEDHKIRNPKAVDNTCLWFTEHQTFRRWMAGLETKFLWVSADPGCGKSVLARRLIDHELKPHKVIYFFFKDGYGDQDNAESALACLLHQFLEVTPNLFTDQVVESLEELGPKRIGGFSDLWKVFTEAIHGHNISSTIFVLDALDECESAGWSKMAGAIGELVKNGEQGPKFLVFSRPHNQIRRVIREAQISHIEIRGENVAENGGLSEEINIVIYLVPKH</sequence>
<dbReference type="EMBL" id="ANPB02000006">
    <property type="protein sequence ID" value="KAF4481527.1"/>
    <property type="molecule type" value="Genomic_DNA"/>
</dbReference>
<evidence type="ECO:0000313" key="4">
    <source>
        <dbReference type="EMBL" id="KAF4481527.1"/>
    </source>
</evidence>
<proteinExistence type="predicted"/>
<dbReference type="InterPro" id="IPR031352">
    <property type="entry name" value="SesA"/>
</dbReference>
<keyword evidence="5" id="KW-1185">Reference proteome</keyword>
<name>A0A7J6IX98_COLFN</name>
<evidence type="ECO:0000259" key="2">
    <source>
        <dbReference type="Pfam" id="PF17107"/>
    </source>
</evidence>
<comment type="caution">
    <text evidence="4">The sequence shown here is derived from an EMBL/GenBank/DDBJ whole genome shotgun (WGS) entry which is preliminary data.</text>
</comment>
<reference evidence="4 5" key="2">
    <citation type="submission" date="2020-04" db="EMBL/GenBank/DDBJ databases">
        <title>Genome sequencing and assembly of multiple isolates from the Colletotrichum gloeosporioides species complex.</title>
        <authorList>
            <person name="Gan P."/>
            <person name="Shirasu K."/>
        </authorList>
    </citation>
    <scope>NUCLEOTIDE SEQUENCE [LARGE SCALE GENOMIC DNA]</scope>
    <source>
        <strain evidence="4 5">Nara gc5</strain>
    </source>
</reference>
<reference evidence="4 5" key="1">
    <citation type="submission" date="2012-08" db="EMBL/GenBank/DDBJ databases">
        <authorList>
            <person name="Gan P.H.P."/>
            <person name="Ikeda K."/>
            <person name="Irieda H."/>
            <person name="Narusaka M."/>
            <person name="O'Connell R.J."/>
            <person name="Narusaka Y."/>
            <person name="Takano Y."/>
            <person name="Kubo Y."/>
            <person name="Shirasu K."/>
        </authorList>
    </citation>
    <scope>NUCLEOTIDE SEQUENCE [LARGE SCALE GENOMIC DNA]</scope>
    <source>
        <strain evidence="4 5">Nara gc5</strain>
    </source>
</reference>
<accession>A0A7J6IX98</accession>
<dbReference type="Gene3D" id="3.40.50.300">
    <property type="entry name" value="P-loop containing nucleotide triphosphate hydrolases"/>
    <property type="match status" value="1"/>
</dbReference>
<dbReference type="SUPFAM" id="SSF52540">
    <property type="entry name" value="P-loop containing nucleoside triphosphate hydrolases"/>
    <property type="match status" value="1"/>
</dbReference>
<dbReference type="PANTHER" id="PTHR10039:SF14">
    <property type="entry name" value="NACHT DOMAIN-CONTAINING PROTEIN"/>
    <property type="match status" value="1"/>
</dbReference>
<feature type="domain" description="NACHT-NTPase and P-loop NTPases N-terminal" evidence="2">
    <location>
        <begin position="8"/>
        <end position="131"/>
    </location>
</feature>
<dbReference type="InterPro" id="IPR027417">
    <property type="entry name" value="P-loop_NTPase"/>
</dbReference>
<feature type="domain" description="Nephrocystin 3-like N-terminal" evidence="3">
    <location>
        <begin position="244"/>
        <end position="406"/>
    </location>
</feature>
<dbReference type="Proteomes" id="UP000011096">
    <property type="component" value="Unassembled WGS sequence"/>
</dbReference>
<gene>
    <name evidence="4" type="primary">HET-E1-6</name>
    <name evidence="4" type="ORF">CGGC5_v010995</name>
</gene>
<dbReference type="Pfam" id="PF24883">
    <property type="entry name" value="NPHP3_N"/>
    <property type="match status" value="1"/>
</dbReference>
<dbReference type="GeneID" id="43621443"/>
<keyword evidence="1" id="KW-0677">Repeat</keyword>
<dbReference type="InParanoid" id="A0A7J6IX98"/>